<protein>
    <submittedName>
        <fullName evidence="2">DUF6270 domain-containing protein</fullName>
    </submittedName>
</protein>
<keyword evidence="3" id="KW-1185">Reference proteome</keyword>
<dbReference type="EMBL" id="JBHTLQ010000015">
    <property type="protein sequence ID" value="MFD1190679.1"/>
    <property type="molecule type" value="Genomic_DNA"/>
</dbReference>
<feature type="compositionally biased region" description="Pro residues" evidence="1">
    <location>
        <begin position="42"/>
        <end position="57"/>
    </location>
</feature>
<proteinExistence type="predicted"/>
<evidence type="ECO:0000256" key="1">
    <source>
        <dbReference type="SAM" id="MobiDB-lite"/>
    </source>
</evidence>
<feature type="region of interest" description="Disordered" evidence="1">
    <location>
        <begin position="39"/>
        <end position="62"/>
    </location>
</feature>
<gene>
    <name evidence="2" type="ORF">ACFQ27_08825</name>
</gene>
<evidence type="ECO:0000313" key="2">
    <source>
        <dbReference type="EMBL" id="MFD1190679.1"/>
    </source>
</evidence>
<organism evidence="2 3">
    <name type="scientific">Phenylobacterium conjunctum</name>
    <dbReference type="NCBI Taxonomy" id="1298959"/>
    <lineage>
        <taxon>Bacteria</taxon>
        <taxon>Pseudomonadati</taxon>
        <taxon>Pseudomonadota</taxon>
        <taxon>Alphaproteobacteria</taxon>
        <taxon>Caulobacterales</taxon>
        <taxon>Caulobacteraceae</taxon>
        <taxon>Phenylobacterium</taxon>
    </lineage>
</organism>
<dbReference type="Proteomes" id="UP001597216">
    <property type="component" value="Unassembled WGS sequence"/>
</dbReference>
<reference evidence="3" key="1">
    <citation type="journal article" date="2019" name="Int. J. Syst. Evol. Microbiol.">
        <title>The Global Catalogue of Microorganisms (GCM) 10K type strain sequencing project: providing services to taxonomists for standard genome sequencing and annotation.</title>
        <authorList>
            <consortium name="The Broad Institute Genomics Platform"/>
            <consortium name="The Broad Institute Genome Sequencing Center for Infectious Disease"/>
            <person name="Wu L."/>
            <person name="Ma J."/>
        </authorList>
    </citation>
    <scope>NUCLEOTIDE SEQUENCE [LARGE SCALE GENOMIC DNA]</scope>
    <source>
        <strain evidence="3">CCUG 55074</strain>
    </source>
</reference>
<dbReference type="InterPro" id="IPR046237">
    <property type="entry name" value="DUF6270"/>
</dbReference>
<dbReference type="RefSeq" id="WP_377353315.1">
    <property type="nucleotide sequence ID" value="NZ_JBHTLQ010000015.1"/>
</dbReference>
<accession>A0ABW3T0K0</accession>
<name>A0ABW3T0K0_9CAUL</name>
<sequence>MSQARIGIIGSCVTRDLWPLADQAPKHLSYVARTSLPSLLSPRPPGLHPAEEPPPPLKRQQHNALRADIEKTALATLVAFRPTHLIFDFIDERFDLLQAEGGLVTRSWELETSGYMAASTATFTRIPRLSSGCDRLWNDAVREMAAVIALSPLNTCQIILHASRWAHTYRDAQGALQAFPPEVEILPRETANIREQNDLLARYEARFLAAFPAAAIVRSDLGQADEAHRWGLSPFHYVDAYYEDIRGQLARLGAV</sequence>
<evidence type="ECO:0000313" key="3">
    <source>
        <dbReference type="Proteomes" id="UP001597216"/>
    </source>
</evidence>
<comment type="caution">
    <text evidence="2">The sequence shown here is derived from an EMBL/GenBank/DDBJ whole genome shotgun (WGS) entry which is preliminary data.</text>
</comment>
<dbReference type="Pfam" id="PF19786">
    <property type="entry name" value="DUF6270"/>
    <property type="match status" value="1"/>
</dbReference>